<evidence type="ECO:0000313" key="8">
    <source>
        <dbReference type="Proteomes" id="UP000236319"/>
    </source>
</evidence>
<keyword evidence="4" id="KW-0804">Transcription</keyword>
<evidence type="ECO:0000256" key="5">
    <source>
        <dbReference type="ARBA" id="ARBA00023242"/>
    </source>
</evidence>
<evidence type="ECO:0000256" key="3">
    <source>
        <dbReference type="ARBA" id="ARBA00023125"/>
    </source>
</evidence>
<gene>
    <name evidence="7" type="ORF">BOVATA_007690</name>
</gene>
<dbReference type="RefSeq" id="XP_028865519.1">
    <property type="nucleotide sequence ID" value="XM_029009686.1"/>
</dbReference>
<dbReference type="Pfam" id="PF00847">
    <property type="entry name" value="AP2"/>
    <property type="match status" value="1"/>
</dbReference>
<dbReference type="InterPro" id="IPR001471">
    <property type="entry name" value="AP2/ERF_dom"/>
</dbReference>
<dbReference type="Proteomes" id="UP000236319">
    <property type="component" value="Unassembled WGS sequence"/>
</dbReference>
<dbReference type="GO" id="GO:0003677">
    <property type="term" value="F:DNA binding"/>
    <property type="evidence" value="ECO:0007669"/>
    <property type="project" value="UniProtKB-KW"/>
</dbReference>
<evidence type="ECO:0000259" key="6">
    <source>
        <dbReference type="Pfam" id="PF00847"/>
    </source>
</evidence>
<comment type="caution">
    <text evidence="7">The sequence shown here is derived from an EMBL/GenBank/DDBJ whole genome shotgun (WGS) entry which is preliminary data.</text>
</comment>
<dbReference type="VEuPathDB" id="PiroplasmaDB:BOVATA_007690"/>
<dbReference type="GO" id="GO:0005634">
    <property type="term" value="C:nucleus"/>
    <property type="evidence" value="ECO:0007669"/>
    <property type="project" value="UniProtKB-SubCell"/>
</dbReference>
<evidence type="ECO:0000256" key="4">
    <source>
        <dbReference type="ARBA" id="ARBA00023163"/>
    </source>
</evidence>
<comment type="subcellular location">
    <subcellularLocation>
        <location evidence="1">Nucleus</location>
    </subcellularLocation>
</comment>
<evidence type="ECO:0000313" key="7">
    <source>
        <dbReference type="EMBL" id="GBE59276.1"/>
    </source>
</evidence>
<evidence type="ECO:0000256" key="1">
    <source>
        <dbReference type="ARBA" id="ARBA00004123"/>
    </source>
</evidence>
<dbReference type="GO" id="GO:0003700">
    <property type="term" value="F:DNA-binding transcription factor activity"/>
    <property type="evidence" value="ECO:0007669"/>
    <property type="project" value="InterPro"/>
</dbReference>
<reference evidence="7 8" key="1">
    <citation type="journal article" date="2017" name="BMC Genomics">
        <title>Whole-genome assembly of Babesia ovata and comparative genomics between closely related pathogens.</title>
        <authorList>
            <person name="Yamagishi J."/>
            <person name="Asada M."/>
            <person name="Hakimi H."/>
            <person name="Tanaka T.Q."/>
            <person name="Sugimoto C."/>
            <person name="Kawazu S."/>
        </authorList>
    </citation>
    <scope>NUCLEOTIDE SEQUENCE [LARGE SCALE GENOMIC DNA]</scope>
    <source>
        <strain evidence="7 8">Miyake</strain>
    </source>
</reference>
<proteinExistence type="predicted"/>
<keyword evidence="3" id="KW-0238">DNA-binding</keyword>
<dbReference type="GeneID" id="39873046"/>
<protein>
    <submittedName>
        <fullName evidence="7">AP2 domain-containing protein</fullName>
    </submittedName>
</protein>
<accession>A0A2H6K8F6</accession>
<keyword evidence="2" id="KW-0805">Transcription regulation</keyword>
<dbReference type="OrthoDB" id="366289at2759"/>
<dbReference type="Gene3D" id="1.20.5.2050">
    <property type="match status" value="1"/>
</dbReference>
<name>A0A2H6K8F6_9APIC</name>
<keyword evidence="8" id="KW-1185">Reference proteome</keyword>
<keyword evidence="5" id="KW-0539">Nucleus</keyword>
<evidence type="ECO:0000256" key="2">
    <source>
        <dbReference type="ARBA" id="ARBA00023015"/>
    </source>
</evidence>
<sequence length="162" mass="18487">MGKVSPRRRRRASNKGIPKNAVIVPNVPMQDYCSQIPGVYYHFGKLEWRTTCRDPFNCSKRSQRTFGVRKYGFYEAKMMAEVAAFEWEKHRNFVLYLQTASAGNAVPGHVHSPPPAPPGSPQYYPYLPYECYTYVPAELESPLTPHASMEYYNNAASQLSNI</sequence>
<organism evidence="7 8">
    <name type="scientific">Babesia ovata</name>
    <dbReference type="NCBI Taxonomy" id="189622"/>
    <lineage>
        <taxon>Eukaryota</taxon>
        <taxon>Sar</taxon>
        <taxon>Alveolata</taxon>
        <taxon>Apicomplexa</taxon>
        <taxon>Aconoidasida</taxon>
        <taxon>Piroplasmida</taxon>
        <taxon>Babesiidae</taxon>
        <taxon>Babesia</taxon>
    </lineage>
</organism>
<feature type="domain" description="AP2/ERF" evidence="6">
    <location>
        <begin position="35"/>
        <end position="89"/>
    </location>
</feature>
<dbReference type="EMBL" id="BDSA01000001">
    <property type="protein sequence ID" value="GBE59276.1"/>
    <property type="molecule type" value="Genomic_DNA"/>
</dbReference>
<dbReference type="AlphaFoldDB" id="A0A2H6K8F6"/>